<feature type="region of interest" description="Disordered" evidence="1">
    <location>
        <begin position="41"/>
        <end position="60"/>
    </location>
</feature>
<organism evidence="4">
    <name type="scientific">Diabrotica virgifera virgifera</name>
    <name type="common">western corn rootworm</name>
    <dbReference type="NCBI Taxonomy" id="50390"/>
    <lineage>
        <taxon>Eukaryota</taxon>
        <taxon>Metazoa</taxon>
        <taxon>Ecdysozoa</taxon>
        <taxon>Arthropoda</taxon>
        <taxon>Hexapoda</taxon>
        <taxon>Insecta</taxon>
        <taxon>Pterygota</taxon>
        <taxon>Neoptera</taxon>
        <taxon>Endopterygota</taxon>
        <taxon>Coleoptera</taxon>
        <taxon>Polyphaga</taxon>
        <taxon>Cucujiformia</taxon>
        <taxon>Chrysomeloidea</taxon>
        <taxon>Chrysomelidae</taxon>
        <taxon>Galerucinae</taxon>
        <taxon>Diabroticina</taxon>
        <taxon>Diabroticites</taxon>
        <taxon>Diabrotica</taxon>
    </lineage>
</organism>
<dbReference type="InterPro" id="IPR001331">
    <property type="entry name" value="GDS_CDC24_CS"/>
</dbReference>
<sequence length="581" mass="66376">MGKSVAGAPQGGTPKRSKPLIEKCTTPCSVKLKPLKSSVFNKKYSEMSPKKQSANKTPGKTSKILVVSTENTPQTHMEFSQELKKVLNERNVLTSKTRKTVFDALDEIKTKGEEENRLYKREKALLEIIESETKYVHQLEMIINFFLNPSVDKKLLKGEDFESLFGNILPIYNVNKELLEELEKSSSNVAKAFYKVAPFFKLYSVYACEFKNILKILQNARSLNPNFAKFVQNQETRPEVQNKLSALLITPIQRVPRYKLLLTQLLNLTKPTEDDYVSLKECLEKIEDAAEHINKIVEDQENMQRLLELQRSLKSGEPNIVTPGRTLVKEGILIKMGTKNSPSEKLYTVLMNDIILFAKTKKEELQVNSLKCMSIFPLGKCKVLEILDKGCMKILCQNDELVLYHDQFSETKIWIETLKEAIESHLSGKRTLRKDSSSRRPVKRKDMFEYHEVGISPGRPLIKKRKVEPQTKALKIVATARISGRKPIIRTPFVETTTISSKTITNNHIVNEPDLNIEKEEVHSQFPKNHLESESETSTEVNQHMSKELLVYGKPHSNDNLKTGFFGAVTTSLKKLFTFRK</sequence>
<dbReference type="Gene3D" id="1.20.900.10">
    <property type="entry name" value="Dbl homology (DH) domain"/>
    <property type="match status" value="1"/>
</dbReference>
<dbReference type="RefSeq" id="XP_028141590.1">
    <property type="nucleotide sequence ID" value="XM_028285789.1"/>
</dbReference>
<dbReference type="Pfam" id="PF00621">
    <property type="entry name" value="RhoGEF"/>
    <property type="match status" value="1"/>
</dbReference>
<dbReference type="PROSITE" id="PS00741">
    <property type="entry name" value="DH_1"/>
    <property type="match status" value="1"/>
</dbReference>
<dbReference type="SMART" id="SM00325">
    <property type="entry name" value="RhoGEF"/>
    <property type="match status" value="1"/>
</dbReference>
<dbReference type="PROSITE" id="PS50003">
    <property type="entry name" value="PH_DOMAIN"/>
    <property type="match status" value="1"/>
</dbReference>
<evidence type="ECO:0000259" key="3">
    <source>
        <dbReference type="PROSITE" id="PS50010"/>
    </source>
</evidence>
<dbReference type="PANTHER" id="PTHR12673:SF159">
    <property type="entry name" value="LD03170P"/>
    <property type="match status" value="1"/>
</dbReference>
<dbReference type="AlphaFoldDB" id="A0A6P7GAZ5"/>
<evidence type="ECO:0000259" key="2">
    <source>
        <dbReference type="PROSITE" id="PS50003"/>
    </source>
</evidence>
<dbReference type="SUPFAM" id="SSF48065">
    <property type="entry name" value="DBL homology domain (DH-domain)"/>
    <property type="match status" value="1"/>
</dbReference>
<dbReference type="InterPro" id="IPR001849">
    <property type="entry name" value="PH_domain"/>
</dbReference>
<feature type="domain" description="PH" evidence="2">
    <location>
        <begin position="326"/>
        <end position="423"/>
    </location>
</feature>
<dbReference type="InterPro" id="IPR011993">
    <property type="entry name" value="PH-like_dom_sf"/>
</dbReference>
<gene>
    <name evidence="4" type="primary">LOC114335538</name>
</gene>
<dbReference type="PANTHER" id="PTHR12673">
    <property type="entry name" value="FACIOGENITAL DYSPLASIA PROTEIN"/>
    <property type="match status" value="1"/>
</dbReference>
<dbReference type="GO" id="GO:0005085">
    <property type="term" value="F:guanyl-nucleotide exchange factor activity"/>
    <property type="evidence" value="ECO:0007669"/>
    <property type="project" value="InterPro"/>
</dbReference>
<dbReference type="PROSITE" id="PS50010">
    <property type="entry name" value="DH_2"/>
    <property type="match status" value="1"/>
</dbReference>
<dbReference type="InParanoid" id="A0A6P7GAZ5"/>
<protein>
    <submittedName>
        <fullName evidence="4">Rho guanine nucleotide exchange factor 39</fullName>
    </submittedName>
</protein>
<dbReference type="InterPro" id="IPR000219">
    <property type="entry name" value="DH_dom"/>
</dbReference>
<dbReference type="SMART" id="SM00233">
    <property type="entry name" value="PH"/>
    <property type="match status" value="1"/>
</dbReference>
<evidence type="ECO:0000313" key="4">
    <source>
        <dbReference type="RefSeq" id="XP_028141590.1"/>
    </source>
</evidence>
<reference evidence="4" key="1">
    <citation type="submission" date="2025-08" db="UniProtKB">
        <authorList>
            <consortium name="RefSeq"/>
        </authorList>
    </citation>
    <scope>IDENTIFICATION</scope>
    <source>
        <tissue evidence="4">Whole insect</tissue>
    </source>
</reference>
<name>A0A6P7GAZ5_DIAVI</name>
<accession>A0A6P7GAZ5</accession>
<dbReference type="FunCoup" id="A0A6P7GAZ5">
    <property type="interactions" value="622"/>
</dbReference>
<evidence type="ECO:0000256" key="1">
    <source>
        <dbReference type="SAM" id="MobiDB-lite"/>
    </source>
</evidence>
<feature type="compositionally biased region" description="Polar residues" evidence="1">
    <location>
        <begin position="50"/>
        <end position="60"/>
    </location>
</feature>
<dbReference type="SUPFAM" id="SSF50729">
    <property type="entry name" value="PH domain-like"/>
    <property type="match status" value="1"/>
</dbReference>
<dbReference type="Gene3D" id="2.30.29.30">
    <property type="entry name" value="Pleckstrin-homology domain (PH domain)/Phosphotyrosine-binding domain (PTB)"/>
    <property type="match status" value="1"/>
</dbReference>
<feature type="domain" description="DH" evidence="3">
    <location>
        <begin position="120"/>
        <end position="296"/>
    </location>
</feature>
<feature type="region of interest" description="Disordered" evidence="1">
    <location>
        <begin position="1"/>
        <end position="22"/>
    </location>
</feature>
<dbReference type="GO" id="GO:0005737">
    <property type="term" value="C:cytoplasm"/>
    <property type="evidence" value="ECO:0007669"/>
    <property type="project" value="TreeGrafter"/>
</dbReference>
<proteinExistence type="predicted"/>
<dbReference type="InterPro" id="IPR035899">
    <property type="entry name" value="DBL_dom_sf"/>
</dbReference>
<dbReference type="InterPro" id="IPR051092">
    <property type="entry name" value="FYVE_RhoGEF_PH"/>
</dbReference>
<dbReference type="CDD" id="cd00160">
    <property type="entry name" value="RhoGEF"/>
    <property type="match status" value="1"/>
</dbReference>
<dbReference type="GO" id="GO:0035556">
    <property type="term" value="P:intracellular signal transduction"/>
    <property type="evidence" value="ECO:0007669"/>
    <property type="project" value="InterPro"/>
</dbReference>